<evidence type="ECO:0000259" key="8">
    <source>
        <dbReference type="PROSITE" id="PS50928"/>
    </source>
</evidence>
<evidence type="ECO:0000256" key="3">
    <source>
        <dbReference type="ARBA" id="ARBA00022475"/>
    </source>
</evidence>
<dbReference type="CDD" id="cd06261">
    <property type="entry name" value="TM_PBP2"/>
    <property type="match status" value="1"/>
</dbReference>
<comment type="similarity">
    <text evidence="7">Belongs to the binding-protein-dependent transport system permease family.</text>
</comment>
<dbReference type="OrthoDB" id="9793490at2"/>
<dbReference type="SUPFAM" id="SSF161098">
    <property type="entry name" value="MetI-like"/>
    <property type="match status" value="1"/>
</dbReference>
<evidence type="ECO:0000313" key="10">
    <source>
        <dbReference type="Proteomes" id="UP000310458"/>
    </source>
</evidence>
<evidence type="ECO:0000256" key="4">
    <source>
        <dbReference type="ARBA" id="ARBA00022692"/>
    </source>
</evidence>
<dbReference type="PANTHER" id="PTHR30450">
    <property type="entry name" value="ABC TRANSPORTER PERMEASE"/>
    <property type="match status" value="1"/>
</dbReference>
<evidence type="ECO:0000256" key="2">
    <source>
        <dbReference type="ARBA" id="ARBA00022448"/>
    </source>
</evidence>
<dbReference type="AlphaFoldDB" id="A0A5R9B8S4"/>
<reference evidence="9 10" key="1">
    <citation type="submission" date="2019-05" db="EMBL/GenBank/DDBJ databases">
        <title>Nesterenkonia sp. GY074 isolated from the Southern Atlantic Ocean.</title>
        <authorList>
            <person name="Zhang G."/>
        </authorList>
    </citation>
    <scope>NUCLEOTIDE SEQUENCE [LARGE SCALE GENOMIC DNA]</scope>
    <source>
        <strain evidence="9 10">GY074</strain>
    </source>
</reference>
<feature type="transmembrane region" description="Helical" evidence="7">
    <location>
        <begin position="196"/>
        <end position="219"/>
    </location>
</feature>
<evidence type="ECO:0000256" key="6">
    <source>
        <dbReference type="ARBA" id="ARBA00023136"/>
    </source>
</evidence>
<feature type="transmembrane region" description="Helical" evidence="7">
    <location>
        <begin position="141"/>
        <end position="166"/>
    </location>
</feature>
<feature type="transmembrane region" description="Helical" evidence="7">
    <location>
        <begin position="88"/>
        <end position="107"/>
    </location>
</feature>
<keyword evidence="10" id="KW-1185">Reference proteome</keyword>
<name>A0A5R9B8S4_9MICC</name>
<dbReference type="EMBL" id="VAVZ01000033">
    <property type="protein sequence ID" value="TLP94572.1"/>
    <property type="molecule type" value="Genomic_DNA"/>
</dbReference>
<keyword evidence="2 7" id="KW-0813">Transport</keyword>
<dbReference type="GO" id="GO:0048473">
    <property type="term" value="P:D-methionine transmembrane transport"/>
    <property type="evidence" value="ECO:0007669"/>
    <property type="project" value="TreeGrafter"/>
</dbReference>
<dbReference type="InterPro" id="IPR035906">
    <property type="entry name" value="MetI-like_sf"/>
</dbReference>
<evidence type="ECO:0000256" key="7">
    <source>
        <dbReference type="RuleBase" id="RU363032"/>
    </source>
</evidence>
<dbReference type="PROSITE" id="PS50928">
    <property type="entry name" value="ABC_TM1"/>
    <property type="match status" value="1"/>
</dbReference>
<feature type="transmembrane region" description="Helical" evidence="7">
    <location>
        <begin position="25"/>
        <end position="48"/>
    </location>
</feature>
<dbReference type="InterPro" id="IPR000515">
    <property type="entry name" value="MetI-like"/>
</dbReference>
<proteinExistence type="inferred from homology"/>
<accession>A0A5R9B8S4</accession>
<comment type="subcellular location">
    <subcellularLocation>
        <location evidence="1 7">Cell membrane</location>
        <topology evidence="1 7">Multi-pass membrane protein</topology>
    </subcellularLocation>
</comment>
<evidence type="ECO:0000256" key="5">
    <source>
        <dbReference type="ARBA" id="ARBA00022989"/>
    </source>
</evidence>
<organism evidence="9 10">
    <name type="scientific">Nesterenkonia salmonea</name>
    <dbReference type="NCBI Taxonomy" id="1804987"/>
    <lineage>
        <taxon>Bacteria</taxon>
        <taxon>Bacillati</taxon>
        <taxon>Actinomycetota</taxon>
        <taxon>Actinomycetes</taxon>
        <taxon>Micrococcales</taxon>
        <taxon>Micrococcaceae</taxon>
        <taxon>Nesterenkonia</taxon>
    </lineage>
</organism>
<dbReference type="PANTHER" id="PTHR30450:SF14">
    <property type="entry name" value="TRANSPORTER, PERMEASE PROTEIN, PUTATIVE-RELATED"/>
    <property type="match status" value="1"/>
</dbReference>
<keyword evidence="6 7" id="KW-0472">Membrane</keyword>
<keyword evidence="3" id="KW-1003">Cell membrane</keyword>
<dbReference type="Proteomes" id="UP000310458">
    <property type="component" value="Unassembled WGS sequence"/>
</dbReference>
<sequence>MIDTYRNLDWDYYGPELFDALGETIQMVVFAFAISAWIGLTLGLLLYTTRAGGLLANAPVFWTVNFLVNTIRPIPFIILIAALQPVTISMLGTGIGNTAVIHAMVWASSFGIARIVEQNLVTIDPGVIEAARAMGASRTRIIFTVILPEAFGPLILGFTFVIIAMIDMSALAGIVGGGGLGNFAIVEGYQRFRPEVTWLAVAAVIVMVHLLQILGNLAARKVLRR</sequence>
<gene>
    <name evidence="9" type="ORF">FEF26_11650</name>
</gene>
<keyword evidence="4 7" id="KW-0812">Transmembrane</keyword>
<dbReference type="GO" id="GO:0005886">
    <property type="term" value="C:plasma membrane"/>
    <property type="evidence" value="ECO:0007669"/>
    <property type="project" value="UniProtKB-SubCell"/>
</dbReference>
<dbReference type="RefSeq" id="WP_138253710.1">
    <property type="nucleotide sequence ID" value="NZ_VAVZ01000033.1"/>
</dbReference>
<comment type="caution">
    <text evidence="9">The sequence shown here is derived from an EMBL/GenBank/DDBJ whole genome shotgun (WGS) entry which is preliminary data.</text>
</comment>
<dbReference type="InterPro" id="IPR051322">
    <property type="entry name" value="AA_ABC_Transporter_Permease"/>
</dbReference>
<keyword evidence="5 7" id="KW-1133">Transmembrane helix</keyword>
<dbReference type="Gene3D" id="1.10.3720.10">
    <property type="entry name" value="MetI-like"/>
    <property type="match status" value="1"/>
</dbReference>
<dbReference type="Pfam" id="PF00528">
    <property type="entry name" value="BPD_transp_1"/>
    <property type="match status" value="1"/>
</dbReference>
<protein>
    <submittedName>
        <fullName evidence="9">ABC transporter permease subunit</fullName>
    </submittedName>
</protein>
<feature type="transmembrane region" description="Helical" evidence="7">
    <location>
        <begin position="60"/>
        <end position="82"/>
    </location>
</feature>
<evidence type="ECO:0000313" key="9">
    <source>
        <dbReference type="EMBL" id="TLP94572.1"/>
    </source>
</evidence>
<feature type="domain" description="ABC transmembrane type-1" evidence="8">
    <location>
        <begin position="21"/>
        <end position="219"/>
    </location>
</feature>
<evidence type="ECO:0000256" key="1">
    <source>
        <dbReference type="ARBA" id="ARBA00004651"/>
    </source>
</evidence>